<dbReference type="GO" id="GO:0015074">
    <property type="term" value="P:DNA integration"/>
    <property type="evidence" value="ECO:0007669"/>
    <property type="project" value="InterPro"/>
</dbReference>
<protein>
    <submittedName>
        <fullName evidence="3">Integrase</fullName>
    </submittedName>
</protein>
<feature type="domain" description="Tyr recombinase" evidence="2">
    <location>
        <begin position="1"/>
        <end position="53"/>
    </location>
</feature>
<dbReference type="SUPFAM" id="SSF56349">
    <property type="entry name" value="DNA breaking-rejoining enzymes"/>
    <property type="match status" value="1"/>
</dbReference>
<organism evidence="3 4">
    <name type="scientific">Leifsonia shinshuensis</name>
    <dbReference type="NCBI Taxonomy" id="150026"/>
    <lineage>
        <taxon>Bacteria</taxon>
        <taxon>Bacillati</taxon>
        <taxon>Actinomycetota</taxon>
        <taxon>Actinomycetes</taxon>
        <taxon>Micrococcales</taxon>
        <taxon>Microbacteriaceae</taxon>
        <taxon>Leifsonia</taxon>
    </lineage>
</organism>
<dbReference type="InterPro" id="IPR013762">
    <property type="entry name" value="Integrase-like_cat_sf"/>
</dbReference>
<evidence type="ECO:0000256" key="1">
    <source>
        <dbReference type="ARBA" id="ARBA00023172"/>
    </source>
</evidence>
<evidence type="ECO:0000313" key="4">
    <source>
        <dbReference type="Proteomes" id="UP000578352"/>
    </source>
</evidence>
<evidence type="ECO:0000259" key="2">
    <source>
        <dbReference type="PROSITE" id="PS51898"/>
    </source>
</evidence>
<evidence type="ECO:0000313" key="3">
    <source>
        <dbReference type="EMBL" id="NYJ24881.1"/>
    </source>
</evidence>
<dbReference type="Proteomes" id="UP000578352">
    <property type="component" value="Unassembled WGS sequence"/>
</dbReference>
<dbReference type="PROSITE" id="PS51898">
    <property type="entry name" value="TYR_RECOMBINASE"/>
    <property type="match status" value="1"/>
</dbReference>
<name>A0A853D010_9MICO</name>
<dbReference type="GO" id="GO:0003677">
    <property type="term" value="F:DNA binding"/>
    <property type="evidence" value="ECO:0007669"/>
    <property type="project" value="InterPro"/>
</dbReference>
<sequence length="70" mass="7368">MTPHDLKHTAATLAVSAGANVKALQRMLGHKSAAMTLDTYADLFEDDLAAVADRLNERVLSESGGSLWGG</sequence>
<comment type="caution">
    <text evidence="3">The sequence shown here is derived from an EMBL/GenBank/DDBJ whole genome shotgun (WGS) entry which is preliminary data.</text>
</comment>
<gene>
    <name evidence="3" type="ORF">HNR13_003168</name>
</gene>
<reference evidence="3 4" key="1">
    <citation type="submission" date="2020-07" db="EMBL/GenBank/DDBJ databases">
        <title>Sequencing the genomes of 1000 actinobacteria strains.</title>
        <authorList>
            <person name="Klenk H.-P."/>
        </authorList>
    </citation>
    <scope>NUCLEOTIDE SEQUENCE [LARGE SCALE GENOMIC DNA]</scope>
    <source>
        <strain evidence="3 4">DSM 15165</strain>
    </source>
</reference>
<proteinExistence type="predicted"/>
<dbReference type="InterPro" id="IPR002104">
    <property type="entry name" value="Integrase_catalytic"/>
</dbReference>
<dbReference type="EMBL" id="JACCFL010000001">
    <property type="protein sequence ID" value="NYJ24881.1"/>
    <property type="molecule type" value="Genomic_DNA"/>
</dbReference>
<dbReference type="AlphaFoldDB" id="A0A853D010"/>
<dbReference type="GO" id="GO:0006310">
    <property type="term" value="P:DNA recombination"/>
    <property type="evidence" value="ECO:0007669"/>
    <property type="project" value="UniProtKB-KW"/>
</dbReference>
<dbReference type="InterPro" id="IPR011010">
    <property type="entry name" value="DNA_brk_join_enz"/>
</dbReference>
<dbReference type="Gene3D" id="1.10.443.10">
    <property type="entry name" value="Intergrase catalytic core"/>
    <property type="match status" value="1"/>
</dbReference>
<keyword evidence="1" id="KW-0233">DNA recombination</keyword>
<accession>A0A853D010</accession>
<dbReference type="Pfam" id="PF00589">
    <property type="entry name" value="Phage_integrase"/>
    <property type="match status" value="1"/>
</dbReference>